<dbReference type="AlphaFoldDB" id="A0A1M4N009"/>
<dbReference type="GO" id="GO:0030170">
    <property type="term" value="F:pyridoxal phosphate binding"/>
    <property type="evidence" value="ECO:0007669"/>
    <property type="project" value="InterPro"/>
</dbReference>
<dbReference type="InterPro" id="IPR010081">
    <property type="entry name" value="DiNH2opropionate_NH3_lyase"/>
</dbReference>
<dbReference type="InterPro" id="IPR036052">
    <property type="entry name" value="TrpB-like_PALP_sf"/>
</dbReference>
<gene>
    <name evidence="4" type="primary">dpaL3</name>
    <name evidence="4" type="ORF">KARMA_2365</name>
</gene>
<dbReference type="Gene3D" id="3.40.50.1100">
    <property type="match status" value="3"/>
</dbReference>
<dbReference type="RefSeq" id="WP_072706794.1">
    <property type="nucleotide sequence ID" value="NZ_FMJB01000053.1"/>
</dbReference>
<reference evidence="5" key="1">
    <citation type="submission" date="2016-09" db="EMBL/GenBank/DDBJ databases">
        <authorList>
            <person name="Wibberg D."/>
        </authorList>
    </citation>
    <scope>NUCLEOTIDE SEQUENCE [LARGE SCALE GENOMIC DNA]</scope>
</reference>
<feature type="domain" description="Tryptophan synthase beta chain-like PALP" evidence="3">
    <location>
        <begin position="53"/>
        <end position="364"/>
    </location>
</feature>
<comment type="cofactor">
    <cofactor evidence="1">
        <name>pyridoxal 5'-phosphate</name>
        <dbReference type="ChEBI" id="CHEBI:597326"/>
    </cofactor>
</comment>
<dbReference type="PANTHER" id="PTHR42937">
    <property type="match status" value="1"/>
</dbReference>
<accession>A0A1M4N009</accession>
<name>A0A1M4N009_9RHOB</name>
<dbReference type="NCBIfam" id="NF006058">
    <property type="entry name" value="PRK08206.1"/>
    <property type="match status" value="1"/>
</dbReference>
<dbReference type="Pfam" id="PF00291">
    <property type="entry name" value="PALP"/>
    <property type="match status" value="1"/>
</dbReference>
<protein>
    <submittedName>
        <fullName evidence="4">Diaminopropionate ammonia-lyase</fullName>
    </submittedName>
</protein>
<organism evidence="4 5">
    <name type="scientific">Donghicola eburneus</name>
    <dbReference type="NCBI Taxonomy" id="393278"/>
    <lineage>
        <taxon>Bacteria</taxon>
        <taxon>Pseudomonadati</taxon>
        <taxon>Pseudomonadota</taxon>
        <taxon>Alphaproteobacteria</taxon>
        <taxon>Rhodobacterales</taxon>
        <taxon>Roseobacteraceae</taxon>
        <taxon>Donghicola</taxon>
    </lineage>
</organism>
<keyword evidence="2" id="KW-0663">Pyridoxal phosphate</keyword>
<dbReference type="InterPro" id="IPR001926">
    <property type="entry name" value="TrpB-like_PALP"/>
</dbReference>
<keyword evidence="4" id="KW-0456">Lyase</keyword>
<dbReference type="SUPFAM" id="SSF53686">
    <property type="entry name" value="Tryptophan synthase beta subunit-like PLP-dependent enzymes"/>
    <property type="match status" value="1"/>
</dbReference>
<evidence type="ECO:0000313" key="4">
    <source>
        <dbReference type="EMBL" id="SCM68153.1"/>
    </source>
</evidence>
<keyword evidence="5" id="KW-1185">Reference proteome</keyword>
<dbReference type="GO" id="GO:0008838">
    <property type="term" value="F:diaminopropionate ammonia-lyase activity"/>
    <property type="evidence" value="ECO:0007669"/>
    <property type="project" value="InterPro"/>
</dbReference>
<dbReference type="PANTHER" id="PTHR42937:SF1">
    <property type="entry name" value="DIAMINOPROPIONATE AMMONIA-LYASE"/>
    <property type="match status" value="1"/>
</dbReference>
<sequence length="413" mass="42726">MTTTLTRHAGTPSAFTLTLNQMAAKTHPWTEAQNAILSDAGLSAARDTISDWPGYAPTPLVSLPALAADLGIAALHYKDEGGRFGLGSFKALGGAYAVARLLRAKVSDALGQPVPMSEITGRARDDLVSQITVCCATDGNHGRSVAWGAQTFGCNCTIFIHATVSEGRKAAIESYGAKVIRCAGNYDDSVREAQETATKEGWFVVSDTSYPGYMEVPKDVMQGYELMAAEAIDAIDTPPTHIFLQTGVGGMAAAVTAHVVRKFGTDRPTVVLCDPDKSACVLESIQAGALTAVEGDLDTLMAGLACGEVSALAWEILRDHGDAVMAVTDEAAVAAMKLLAYPKDGDTPIVAGESAVAGLAGLSAALSDPEAAALLGLSATSRVLVFGTEGDTDAALYAKLVGEMGDEVRGRAA</sequence>
<dbReference type="NCBIfam" id="TIGR01747">
    <property type="entry name" value="diampropi_NH3ly"/>
    <property type="match status" value="1"/>
</dbReference>
<proteinExistence type="predicted"/>
<evidence type="ECO:0000256" key="2">
    <source>
        <dbReference type="ARBA" id="ARBA00022898"/>
    </source>
</evidence>
<dbReference type="Proteomes" id="UP000184085">
    <property type="component" value="Unassembled WGS sequence"/>
</dbReference>
<dbReference type="EMBL" id="FMJB01000053">
    <property type="protein sequence ID" value="SCM68153.1"/>
    <property type="molecule type" value="Genomic_DNA"/>
</dbReference>
<evidence type="ECO:0000259" key="3">
    <source>
        <dbReference type="Pfam" id="PF00291"/>
    </source>
</evidence>
<evidence type="ECO:0000313" key="5">
    <source>
        <dbReference type="Proteomes" id="UP000184085"/>
    </source>
</evidence>
<evidence type="ECO:0000256" key="1">
    <source>
        <dbReference type="ARBA" id="ARBA00001933"/>
    </source>
</evidence>